<evidence type="ECO:0000256" key="4">
    <source>
        <dbReference type="ARBA" id="ARBA00022490"/>
    </source>
</evidence>
<dbReference type="PROSITE" id="PS50106">
    <property type="entry name" value="PDZ"/>
    <property type="match status" value="1"/>
</dbReference>
<evidence type="ECO:0000256" key="16">
    <source>
        <dbReference type="SAM" id="MobiDB-lite"/>
    </source>
</evidence>
<dbReference type="STRING" id="299467.A0A443S5P7"/>
<evidence type="ECO:0000259" key="18">
    <source>
        <dbReference type="PROSITE" id="PS50023"/>
    </source>
</evidence>
<keyword evidence="7 14" id="KW-0479">Metal-binding</keyword>
<comment type="caution">
    <text evidence="20">The sequence shown here is derived from an EMBL/GenBank/DDBJ whole genome shotgun (WGS) entry which is preliminary data.</text>
</comment>
<dbReference type="InterPro" id="IPR001245">
    <property type="entry name" value="Ser-Thr/Tyr_kinase_cat_dom"/>
</dbReference>
<evidence type="ECO:0000256" key="5">
    <source>
        <dbReference type="ARBA" id="ARBA00022527"/>
    </source>
</evidence>
<dbReference type="AlphaFoldDB" id="A0A443S5P7"/>
<name>A0A443S5P7_9ACAR</name>
<keyword evidence="10 20" id="KW-0418">Kinase</keyword>
<dbReference type="GO" id="GO:0005737">
    <property type="term" value="C:cytoplasm"/>
    <property type="evidence" value="ECO:0007669"/>
    <property type="project" value="UniProtKB-SubCell"/>
</dbReference>
<keyword evidence="6" id="KW-0808">Transferase</keyword>
<dbReference type="FunFam" id="3.30.200.20:FF:000038">
    <property type="entry name" value="LIM domain kinase 2"/>
    <property type="match status" value="1"/>
</dbReference>
<dbReference type="Pfam" id="PF00595">
    <property type="entry name" value="PDZ"/>
    <property type="match status" value="1"/>
</dbReference>
<dbReference type="InterPro" id="IPR036034">
    <property type="entry name" value="PDZ_sf"/>
</dbReference>
<dbReference type="Pfam" id="PF07714">
    <property type="entry name" value="PK_Tyr_Ser-Thr"/>
    <property type="match status" value="2"/>
</dbReference>
<dbReference type="InterPro" id="IPR001781">
    <property type="entry name" value="Znf_LIM"/>
</dbReference>
<evidence type="ECO:0000256" key="3">
    <source>
        <dbReference type="ARBA" id="ARBA00012513"/>
    </source>
</evidence>
<dbReference type="Gene3D" id="2.10.110.10">
    <property type="entry name" value="Cysteine Rich Protein"/>
    <property type="match status" value="1"/>
</dbReference>
<evidence type="ECO:0000256" key="2">
    <source>
        <dbReference type="ARBA" id="ARBA00005843"/>
    </source>
</evidence>
<dbReference type="GO" id="GO:0005524">
    <property type="term" value="F:ATP binding"/>
    <property type="evidence" value="ECO:0007669"/>
    <property type="project" value="UniProtKB-UniRule"/>
</dbReference>
<evidence type="ECO:0000256" key="8">
    <source>
        <dbReference type="ARBA" id="ARBA00022737"/>
    </source>
</evidence>
<evidence type="ECO:0000256" key="6">
    <source>
        <dbReference type="ARBA" id="ARBA00022679"/>
    </source>
</evidence>
<keyword evidence="13 14" id="KW-0440">LIM domain</keyword>
<dbReference type="SMART" id="SM00132">
    <property type="entry name" value="LIM"/>
    <property type="match status" value="1"/>
</dbReference>
<dbReference type="GO" id="GO:0004674">
    <property type="term" value="F:protein serine/threonine kinase activity"/>
    <property type="evidence" value="ECO:0007669"/>
    <property type="project" value="UniProtKB-KW"/>
</dbReference>
<dbReference type="GO" id="GO:0046872">
    <property type="term" value="F:metal ion binding"/>
    <property type="evidence" value="ECO:0007669"/>
    <property type="project" value="UniProtKB-KW"/>
</dbReference>
<accession>A0A443S5P7</accession>
<feature type="region of interest" description="Disordered" evidence="16">
    <location>
        <begin position="210"/>
        <end position="236"/>
    </location>
</feature>
<dbReference type="PROSITE" id="PS50023">
    <property type="entry name" value="LIM_DOMAIN_2"/>
    <property type="match status" value="1"/>
</dbReference>
<reference evidence="20 21" key="1">
    <citation type="journal article" date="2018" name="Gigascience">
        <title>Genomes of trombidid mites reveal novel predicted allergens and laterally-transferred genes associated with secondary metabolism.</title>
        <authorList>
            <person name="Dong X."/>
            <person name="Chaisiri K."/>
            <person name="Xia D."/>
            <person name="Armstrong S.D."/>
            <person name="Fang Y."/>
            <person name="Donnelly M.J."/>
            <person name="Kadowaki T."/>
            <person name="McGarry J.W."/>
            <person name="Darby A.C."/>
            <person name="Makepeace B.L."/>
        </authorList>
    </citation>
    <scope>NUCLEOTIDE SEQUENCE [LARGE SCALE GENOMIC DNA]</scope>
    <source>
        <strain evidence="20">UoL-UT</strain>
    </source>
</reference>
<gene>
    <name evidence="20" type="ORF">B4U80_00336</name>
</gene>
<comment type="similarity">
    <text evidence="2">Belongs to the protein kinase superfamily. TKL Ser/Thr protein kinase family.</text>
</comment>
<dbReference type="InterPro" id="IPR000719">
    <property type="entry name" value="Prot_kinase_dom"/>
</dbReference>
<keyword evidence="11 14" id="KW-0862">Zinc</keyword>
<organism evidence="20 21">
    <name type="scientific">Leptotrombidium deliense</name>
    <dbReference type="NCBI Taxonomy" id="299467"/>
    <lineage>
        <taxon>Eukaryota</taxon>
        <taxon>Metazoa</taxon>
        <taxon>Ecdysozoa</taxon>
        <taxon>Arthropoda</taxon>
        <taxon>Chelicerata</taxon>
        <taxon>Arachnida</taxon>
        <taxon>Acari</taxon>
        <taxon>Acariformes</taxon>
        <taxon>Trombidiformes</taxon>
        <taxon>Prostigmata</taxon>
        <taxon>Anystina</taxon>
        <taxon>Parasitengona</taxon>
        <taxon>Trombiculoidea</taxon>
        <taxon>Trombiculidae</taxon>
        <taxon>Leptotrombidium</taxon>
    </lineage>
</organism>
<keyword evidence="12 15" id="KW-0067">ATP-binding</keyword>
<feature type="domain" description="Protein kinase" evidence="17">
    <location>
        <begin position="298"/>
        <end position="576"/>
    </location>
</feature>
<dbReference type="PANTHER" id="PTHR46485">
    <property type="entry name" value="LIM DOMAIN KINASE 1"/>
    <property type="match status" value="1"/>
</dbReference>
<evidence type="ECO:0000256" key="10">
    <source>
        <dbReference type="ARBA" id="ARBA00022777"/>
    </source>
</evidence>
<evidence type="ECO:0000256" key="14">
    <source>
        <dbReference type="PROSITE-ProRule" id="PRU00125"/>
    </source>
</evidence>
<evidence type="ECO:0000256" key="9">
    <source>
        <dbReference type="ARBA" id="ARBA00022741"/>
    </source>
</evidence>
<dbReference type="VEuPathDB" id="VectorBase:LDEU009178"/>
<keyword evidence="9 15" id="KW-0547">Nucleotide-binding</keyword>
<dbReference type="OrthoDB" id="20134at2759"/>
<evidence type="ECO:0000256" key="12">
    <source>
        <dbReference type="ARBA" id="ARBA00022840"/>
    </source>
</evidence>
<dbReference type="Proteomes" id="UP000288716">
    <property type="component" value="Unassembled WGS sequence"/>
</dbReference>
<keyword evidence="21" id="KW-1185">Reference proteome</keyword>
<dbReference type="Gene3D" id="3.30.200.20">
    <property type="entry name" value="Phosphorylase Kinase, domain 1"/>
    <property type="match status" value="1"/>
</dbReference>
<evidence type="ECO:0000256" key="7">
    <source>
        <dbReference type="ARBA" id="ARBA00022723"/>
    </source>
</evidence>
<sequence length="576" mass="65813">MINGLVMMAGDHKFHSECFRCCKCLNVIGDGEAYVLLERSKLFCGSCHKKQLHFTSRKVPCSKKFHSIKLVEIPANCEGNRRNIKLKVDKEKFNEELQSEENCSKKGVQISEFDLNLDYNFLHIGDKILEVNGTPVHEKSITDIEDLISATNKVLQLTIEHDPATISRQKSFPFSNESDKIPLFNSKSLSIPENNSTSLCESQCESNTKDIRSSRSTTKTATKRERSSSLPRLLSSSYSCSPSNFDECVTDSCNVLPNVCGYDYNVQKERNGSYGLCRTKSFRVEKLRNQRIFRPSDLVQGRLLGKGFFGEVYLATHKETGECMVLKELYRFDEEAQMNFLKEGAVLRSLHHENVLKFIGVLYKDKKLHLLTEYISGGTLKELIQNMQTFLSWEQRINFAKDISSGIRPISNGKRKDRKKRYTVVGNPYWMAPEMMKGKKYDEKVDIFSFGIILCEIIGRVQADPDYLPRNSDFGLNKVVFKEKFCSSCPEHFWKIAFLCTEIDADKRPPFHVLERWFVNILHYSGDSAGSVIPNTLSNEISLFNGYSYMQASESSTEPKRLLSLRTISEQIADVL</sequence>
<dbReference type="PROSITE" id="PS50011">
    <property type="entry name" value="PROTEIN_KINASE_DOM"/>
    <property type="match status" value="1"/>
</dbReference>
<dbReference type="EMBL" id="NCKV01007715">
    <property type="protein sequence ID" value="RWS22862.1"/>
    <property type="molecule type" value="Genomic_DNA"/>
</dbReference>
<evidence type="ECO:0000256" key="11">
    <source>
        <dbReference type="ARBA" id="ARBA00022833"/>
    </source>
</evidence>
<evidence type="ECO:0000256" key="13">
    <source>
        <dbReference type="ARBA" id="ARBA00023038"/>
    </source>
</evidence>
<dbReference type="InterPro" id="IPR001478">
    <property type="entry name" value="PDZ"/>
</dbReference>
<dbReference type="SUPFAM" id="SSF57716">
    <property type="entry name" value="Glucocorticoid receptor-like (DNA-binding domain)"/>
    <property type="match status" value="1"/>
</dbReference>
<dbReference type="Gene3D" id="1.10.510.10">
    <property type="entry name" value="Transferase(Phosphotransferase) domain 1"/>
    <property type="match status" value="1"/>
</dbReference>
<feature type="domain" description="PDZ" evidence="19">
    <location>
        <begin position="122"/>
        <end position="163"/>
    </location>
</feature>
<evidence type="ECO:0000256" key="1">
    <source>
        <dbReference type="ARBA" id="ARBA00004496"/>
    </source>
</evidence>
<dbReference type="SUPFAM" id="SSF50156">
    <property type="entry name" value="PDZ domain-like"/>
    <property type="match status" value="1"/>
</dbReference>
<evidence type="ECO:0000259" key="19">
    <source>
        <dbReference type="PROSITE" id="PS50106"/>
    </source>
</evidence>
<dbReference type="Pfam" id="PF00412">
    <property type="entry name" value="LIM"/>
    <property type="match status" value="1"/>
</dbReference>
<dbReference type="Gene3D" id="2.30.42.10">
    <property type="match status" value="1"/>
</dbReference>
<feature type="binding site" evidence="15">
    <location>
        <position position="327"/>
    </location>
    <ligand>
        <name>ATP</name>
        <dbReference type="ChEBI" id="CHEBI:30616"/>
    </ligand>
</feature>
<evidence type="ECO:0000256" key="15">
    <source>
        <dbReference type="PROSITE-ProRule" id="PRU10141"/>
    </source>
</evidence>
<evidence type="ECO:0000313" key="20">
    <source>
        <dbReference type="EMBL" id="RWS22862.1"/>
    </source>
</evidence>
<dbReference type="InterPro" id="IPR050940">
    <property type="entry name" value="Actin_reg-Ser/Thr_kinase"/>
</dbReference>
<dbReference type="PANTHER" id="PTHR46485:SF4">
    <property type="entry name" value="LIM DOMAIN KINASE 1"/>
    <property type="match status" value="1"/>
</dbReference>
<dbReference type="GO" id="GO:0005634">
    <property type="term" value="C:nucleus"/>
    <property type="evidence" value="ECO:0007669"/>
    <property type="project" value="TreeGrafter"/>
</dbReference>
<keyword evidence="5" id="KW-0723">Serine/threonine-protein kinase</keyword>
<protein>
    <recommendedName>
        <fullName evidence="3">non-specific serine/threonine protein kinase</fullName>
        <ecNumber evidence="3">2.7.11.1</ecNumber>
    </recommendedName>
</protein>
<evidence type="ECO:0000313" key="21">
    <source>
        <dbReference type="Proteomes" id="UP000288716"/>
    </source>
</evidence>
<evidence type="ECO:0000259" key="17">
    <source>
        <dbReference type="PROSITE" id="PS50011"/>
    </source>
</evidence>
<keyword evidence="8" id="KW-0677">Repeat</keyword>
<dbReference type="InterPro" id="IPR011009">
    <property type="entry name" value="Kinase-like_dom_sf"/>
</dbReference>
<dbReference type="InterPro" id="IPR017441">
    <property type="entry name" value="Protein_kinase_ATP_BS"/>
</dbReference>
<dbReference type="GO" id="GO:0030036">
    <property type="term" value="P:actin cytoskeleton organization"/>
    <property type="evidence" value="ECO:0007669"/>
    <property type="project" value="TreeGrafter"/>
</dbReference>
<proteinExistence type="inferred from homology"/>
<keyword evidence="4" id="KW-0963">Cytoplasm</keyword>
<dbReference type="SUPFAM" id="SSF56112">
    <property type="entry name" value="Protein kinase-like (PK-like)"/>
    <property type="match status" value="1"/>
</dbReference>
<dbReference type="EC" id="2.7.11.1" evidence="3"/>
<comment type="subcellular location">
    <subcellularLocation>
        <location evidence="1">Cytoplasm</location>
    </subcellularLocation>
</comment>
<dbReference type="PROSITE" id="PS00107">
    <property type="entry name" value="PROTEIN_KINASE_ATP"/>
    <property type="match status" value="1"/>
</dbReference>
<feature type="domain" description="LIM zinc-binding" evidence="18">
    <location>
        <begin position="1"/>
        <end position="54"/>
    </location>
</feature>